<evidence type="ECO:0000313" key="11">
    <source>
        <dbReference type="Proteomes" id="UP000033103"/>
    </source>
</evidence>
<evidence type="ECO:0000256" key="4">
    <source>
        <dbReference type="ARBA" id="ARBA00022692"/>
    </source>
</evidence>
<keyword evidence="7" id="KW-0961">Cell wall biogenesis/degradation</keyword>
<feature type="transmembrane region" description="Helical" evidence="7">
    <location>
        <begin position="66"/>
        <end position="91"/>
    </location>
</feature>
<dbReference type="HAMAP" id="MF_00038">
    <property type="entry name" value="MraY"/>
    <property type="match status" value="1"/>
</dbReference>
<dbReference type="Pfam" id="PF10555">
    <property type="entry name" value="MraY_sig1"/>
    <property type="match status" value="1"/>
</dbReference>
<feature type="transmembrane region" description="Helical" evidence="7">
    <location>
        <begin position="199"/>
        <end position="221"/>
    </location>
</feature>
<comment type="catalytic activity">
    <reaction evidence="7">
        <text>UDP-N-acetyl-alpha-D-muramoyl-L-alanyl-gamma-D-glutamyl-meso-2,6-diaminopimeloyl-D-alanyl-D-alanine + di-trans,octa-cis-undecaprenyl phosphate = di-trans,octa-cis-undecaprenyl diphospho-N-acetyl-alpha-D-muramoyl-L-alanyl-D-glutamyl-meso-2,6-diaminopimeloyl-D-alanyl-D-alanine + UMP</text>
        <dbReference type="Rhea" id="RHEA:28386"/>
        <dbReference type="ChEBI" id="CHEBI:57865"/>
        <dbReference type="ChEBI" id="CHEBI:60392"/>
        <dbReference type="ChEBI" id="CHEBI:61386"/>
        <dbReference type="ChEBI" id="CHEBI:61387"/>
        <dbReference type="EC" id="2.7.8.13"/>
    </reaction>
</comment>
<dbReference type="Pfam" id="PF00953">
    <property type="entry name" value="Glycos_transf_4"/>
    <property type="match status" value="1"/>
</dbReference>
<dbReference type="GO" id="GO:0008963">
    <property type="term" value="F:phospho-N-acetylmuramoyl-pentapeptide-transferase activity"/>
    <property type="evidence" value="ECO:0007669"/>
    <property type="project" value="UniProtKB-UniRule"/>
</dbReference>
<evidence type="ECO:0000256" key="9">
    <source>
        <dbReference type="PIRSR" id="PIRSR600715-1"/>
    </source>
</evidence>
<dbReference type="GO" id="GO:0051301">
    <property type="term" value="P:cell division"/>
    <property type="evidence" value="ECO:0007669"/>
    <property type="project" value="UniProtKB-KW"/>
</dbReference>
<feature type="transmembrane region" description="Helical" evidence="7">
    <location>
        <begin position="340"/>
        <end position="359"/>
    </location>
</feature>
<keyword evidence="7 9" id="KW-0460">Magnesium</keyword>
<name>A0A0E3UUA3_9FUSO</name>
<dbReference type="EMBL" id="CP011280">
    <property type="protein sequence ID" value="AKC95108.1"/>
    <property type="molecule type" value="Genomic_DNA"/>
</dbReference>
<dbReference type="PROSITE" id="PS01347">
    <property type="entry name" value="MRAY_1"/>
    <property type="match status" value="1"/>
</dbReference>
<sequence>MLYFIQLFFINNLSILRVFKSIAIRGSIAFFISLFIILIFGQRFIDFLRKKKMGDKIREDGPSTHLSKAGTPTMGGIMIIFSIVISMLITGNFTNKFNNFLIVMTVLFTTIGGYDDYLKLTRSKKGLSAKKKLAGQIIMTIISFVFIFTFGLVNKTIDFSIINPFIKCSYIYITPVVFFVFMILVIVGSSNAVNLTDGLDGLVSGPIMIVSIIFLMVAYFSGHKEMAQYLNIYYIEGAGEIAVYLSSVIGAVIGFLWFNFYPAQVFMGDTGSLTLGGILGIIAIFLKQELLLPIAGFIFIVEALSVMIQVTYYRKYKKRIFRMAPIHHHFEMGGLAETKVTIRFWIVTIITCIIAFMILKIR</sequence>
<dbReference type="InterPro" id="IPR003524">
    <property type="entry name" value="PNAcMuramoyl-5peptid_Trfase"/>
</dbReference>
<feature type="transmembrane region" description="Helical" evidence="7">
    <location>
        <begin position="241"/>
        <end position="258"/>
    </location>
</feature>
<dbReference type="GO" id="GO:0046872">
    <property type="term" value="F:metal ion binding"/>
    <property type="evidence" value="ECO:0007669"/>
    <property type="project" value="UniProtKB-KW"/>
</dbReference>
<keyword evidence="7" id="KW-0132">Cell division</keyword>
<keyword evidence="7 9" id="KW-0479">Metal-binding</keyword>
<dbReference type="OrthoDB" id="9805475at2"/>
<keyword evidence="7" id="KW-0573">Peptidoglycan synthesis</keyword>
<keyword evidence="3 7" id="KW-0808">Transferase</keyword>
<keyword evidence="11" id="KW-1185">Reference proteome</keyword>
<dbReference type="InterPro" id="IPR018480">
    <property type="entry name" value="PNAcMuramoyl-5peptid_Trfase_CS"/>
</dbReference>
<feature type="transmembrane region" description="Helical" evidence="7">
    <location>
        <begin position="265"/>
        <end position="286"/>
    </location>
</feature>
<dbReference type="CDD" id="cd06852">
    <property type="entry name" value="GT_MraY"/>
    <property type="match status" value="1"/>
</dbReference>
<keyword evidence="7" id="KW-0133">Cell shape</keyword>
<dbReference type="UniPathway" id="UPA00219"/>
<dbReference type="GO" id="GO:0008360">
    <property type="term" value="P:regulation of cell shape"/>
    <property type="evidence" value="ECO:0007669"/>
    <property type="project" value="UniProtKB-KW"/>
</dbReference>
<dbReference type="AlphaFoldDB" id="A0A0E3UUA3"/>
<dbReference type="PANTHER" id="PTHR22926:SF5">
    <property type="entry name" value="PHOSPHO-N-ACETYLMURAMOYL-PENTAPEPTIDE-TRANSFERASE HOMOLOG"/>
    <property type="match status" value="1"/>
</dbReference>
<dbReference type="RefSeq" id="WP_046328214.1">
    <property type="nucleotide sequence ID" value="NZ_CP011280.1"/>
</dbReference>
<evidence type="ECO:0000256" key="5">
    <source>
        <dbReference type="ARBA" id="ARBA00022989"/>
    </source>
</evidence>
<dbReference type="PANTHER" id="PTHR22926">
    <property type="entry name" value="PHOSPHO-N-ACETYLMURAMOYL-PENTAPEPTIDE-TRANSFERASE"/>
    <property type="match status" value="1"/>
</dbReference>
<evidence type="ECO:0000256" key="3">
    <source>
        <dbReference type="ARBA" id="ARBA00022679"/>
    </source>
</evidence>
<dbReference type="GO" id="GO:0071555">
    <property type="term" value="P:cell wall organization"/>
    <property type="evidence" value="ECO:0007669"/>
    <property type="project" value="UniProtKB-KW"/>
</dbReference>
<comment type="function">
    <text evidence="7">Catalyzes the initial step of the lipid cycle reactions in the biosynthesis of the cell wall peptidoglycan: transfers peptidoglycan precursor phospho-MurNAc-pentapeptide from UDP-MurNAc-pentapeptide onto the lipid carrier undecaprenyl phosphate, yielding undecaprenyl-pyrophosphoryl-MurNAc-pentapeptide, known as lipid I.</text>
</comment>
<dbReference type="InterPro" id="IPR000715">
    <property type="entry name" value="Glycosyl_transferase_4"/>
</dbReference>
<dbReference type="PATRIC" id="fig|1069640.6.peg.129"/>
<feature type="transmembrane region" description="Helical" evidence="7">
    <location>
        <begin position="137"/>
        <end position="157"/>
    </location>
</feature>
<evidence type="ECO:0000256" key="6">
    <source>
        <dbReference type="ARBA" id="ARBA00023136"/>
    </source>
</evidence>
<evidence type="ECO:0000256" key="8">
    <source>
        <dbReference type="NCBIfam" id="TIGR00445"/>
    </source>
</evidence>
<proteinExistence type="inferred from homology"/>
<dbReference type="NCBIfam" id="TIGR00445">
    <property type="entry name" value="mraY"/>
    <property type="match status" value="1"/>
</dbReference>
<reference evidence="10 11" key="1">
    <citation type="journal article" date="2012" name="BMC Genomics">
        <title>Genomic sequence analysis and characterization of Sneathia amnii sp. nov.</title>
        <authorList>
            <consortium name="Vaginal Microbiome Consortium (additional members)"/>
            <person name="Harwich M.D.Jr."/>
            <person name="Serrano M.G."/>
            <person name="Fettweis J.M."/>
            <person name="Alves J.M."/>
            <person name="Reimers M.A."/>
            <person name="Buck G.A."/>
            <person name="Jefferson K.K."/>
        </authorList>
    </citation>
    <scope>NUCLEOTIDE SEQUENCE [LARGE SCALE GENOMIC DNA]</scope>
    <source>
        <strain evidence="10 11">SN35</strain>
    </source>
</reference>
<feature type="binding site" evidence="9">
    <location>
        <position position="269"/>
    </location>
    <ligand>
        <name>Mg(2+)</name>
        <dbReference type="ChEBI" id="CHEBI:18420"/>
    </ligand>
</feature>
<keyword evidence="5 7" id="KW-1133">Transmembrane helix</keyword>
<feature type="transmembrane region" description="Helical" evidence="7">
    <location>
        <begin position="22"/>
        <end position="45"/>
    </location>
</feature>
<evidence type="ECO:0000256" key="7">
    <source>
        <dbReference type="HAMAP-Rule" id="MF_00038"/>
    </source>
</evidence>
<feature type="transmembrane region" description="Helical" evidence="7">
    <location>
        <begin position="169"/>
        <end position="187"/>
    </location>
</feature>
<keyword evidence="4 7" id="KW-0812">Transmembrane</keyword>
<evidence type="ECO:0000256" key="2">
    <source>
        <dbReference type="ARBA" id="ARBA00005583"/>
    </source>
</evidence>
<feature type="transmembrane region" description="Helical" evidence="7">
    <location>
        <begin position="97"/>
        <end position="117"/>
    </location>
</feature>
<feature type="binding site" evidence="9">
    <location>
        <position position="194"/>
    </location>
    <ligand>
        <name>Mg(2+)</name>
        <dbReference type="ChEBI" id="CHEBI:18420"/>
    </ligand>
</feature>
<protein>
    <recommendedName>
        <fullName evidence="7 8">Phospho-N-acetylmuramoyl-pentapeptide-transferase</fullName>
        <ecNumber evidence="7 8">2.7.8.13</ecNumber>
    </recommendedName>
    <alternativeName>
        <fullName evidence="7">UDP-MurNAc-pentapeptide phosphotransferase</fullName>
    </alternativeName>
</protein>
<dbReference type="PROSITE" id="PS01348">
    <property type="entry name" value="MRAY_2"/>
    <property type="match status" value="1"/>
</dbReference>
<evidence type="ECO:0000256" key="1">
    <source>
        <dbReference type="ARBA" id="ARBA00004141"/>
    </source>
</evidence>
<dbReference type="GO" id="GO:0005886">
    <property type="term" value="C:plasma membrane"/>
    <property type="evidence" value="ECO:0007669"/>
    <property type="project" value="UniProtKB-SubCell"/>
</dbReference>
<dbReference type="GO" id="GO:0051992">
    <property type="term" value="F:UDP-N-acetylmuramoyl-L-alanyl-D-glutamyl-meso-2,6-diaminopimelyl-D-alanyl-D-alanine:undecaprenyl-phosphate transferase activity"/>
    <property type="evidence" value="ECO:0007669"/>
    <property type="project" value="RHEA"/>
</dbReference>
<comment type="similarity">
    <text evidence="2 7">Belongs to the glycosyltransferase 4 family. MraY subfamily.</text>
</comment>
<dbReference type="GO" id="GO:0009252">
    <property type="term" value="P:peptidoglycan biosynthetic process"/>
    <property type="evidence" value="ECO:0007669"/>
    <property type="project" value="UniProtKB-UniRule"/>
</dbReference>
<comment type="subcellular location">
    <subcellularLocation>
        <location evidence="7">Cell membrane</location>
        <topology evidence="7">Multi-pass membrane protein</topology>
    </subcellularLocation>
    <subcellularLocation>
        <location evidence="1">Membrane</location>
        <topology evidence="1">Multi-pass membrane protein</topology>
    </subcellularLocation>
</comment>
<keyword evidence="6 7" id="KW-0472">Membrane</keyword>
<accession>A0A0E3UUA3</accession>
<dbReference type="Proteomes" id="UP000033103">
    <property type="component" value="Chromosome"/>
</dbReference>
<dbReference type="STRING" id="187101.VC03_00685"/>
<dbReference type="KEGG" id="sns:VC03_00685"/>
<comment type="pathway">
    <text evidence="7">Cell wall biogenesis; peptidoglycan biosynthesis.</text>
</comment>
<keyword evidence="7" id="KW-0131">Cell cycle</keyword>
<comment type="cofactor">
    <cofactor evidence="7 9">
        <name>Mg(2+)</name>
        <dbReference type="ChEBI" id="CHEBI:18420"/>
    </cofactor>
</comment>
<gene>
    <name evidence="7 10" type="primary">mraY</name>
    <name evidence="10" type="ORF">VC03_00685</name>
</gene>
<evidence type="ECO:0000313" key="10">
    <source>
        <dbReference type="EMBL" id="AKC95108.1"/>
    </source>
</evidence>
<dbReference type="EC" id="2.7.8.13" evidence="7 8"/>
<organism evidence="10 11">
    <name type="scientific">Sneathia vaginalis</name>
    <dbReference type="NCBI Taxonomy" id="187101"/>
    <lineage>
        <taxon>Bacteria</taxon>
        <taxon>Fusobacteriati</taxon>
        <taxon>Fusobacteriota</taxon>
        <taxon>Fusobacteriia</taxon>
        <taxon>Fusobacteriales</taxon>
        <taxon>Leptotrichiaceae</taxon>
        <taxon>Sneathia</taxon>
    </lineage>
</organism>
<feature type="transmembrane region" description="Helical" evidence="7">
    <location>
        <begin position="292"/>
        <end position="313"/>
    </location>
</feature>
<dbReference type="HOGENOM" id="CLU_023982_0_0_0"/>
<keyword evidence="7" id="KW-1003">Cell membrane</keyword>